<keyword evidence="3" id="KW-1185">Reference proteome</keyword>
<reference evidence="2 3" key="1">
    <citation type="submission" date="2014-04" db="EMBL/GenBank/DDBJ databases">
        <authorList>
            <consortium name="DOE Joint Genome Institute"/>
            <person name="Kuo A."/>
            <person name="Girlanda M."/>
            <person name="Perotto S."/>
            <person name="Kohler A."/>
            <person name="Nagy L.G."/>
            <person name="Floudas D."/>
            <person name="Copeland A."/>
            <person name="Barry K.W."/>
            <person name="Cichocki N."/>
            <person name="Veneault-Fourrey C."/>
            <person name="LaButti K."/>
            <person name="Lindquist E.A."/>
            <person name="Lipzen A."/>
            <person name="Lundell T."/>
            <person name="Morin E."/>
            <person name="Murat C."/>
            <person name="Sun H."/>
            <person name="Tunlid A."/>
            <person name="Henrissat B."/>
            <person name="Grigoriev I.V."/>
            <person name="Hibbett D.S."/>
            <person name="Martin F."/>
            <person name="Nordberg H.P."/>
            <person name="Cantor M.N."/>
            <person name="Hua S.X."/>
        </authorList>
    </citation>
    <scope>NUCLEOTIDE SEQUENCE [LARGE SCALE GENOMIC DNA]</scope>
    <source>
        <strain evidence="2 3">MUT 4182</strain>
    </source>
</reference>
<dbReference type="EMBL" id="KN823592">
    <property type="protein sequence ID" value="KIO16339.1"/>
    <property type="molecule type" value="Genomic_DNA"/>
</dbReference>
<evidence type="ECO:0000313" key="2">
    <source>
        <dbReference type="EMBL" id="KIO16339.1"/>
    </source>
</evidence>
<feature type="region of interest" description="Disordered" evidence="1">
    <location>
        <begin position="1"/>
        <end position="29"/>
    </location>
</feature>
<dbReference type="AlphaFoldDB" id="A0A0C3Q216"/>
<sequence>MFSAILPSRNSTESTQSTSSTCSERSVRCPTPTYVPPSISFGGPTRPNIELCKPVWEVASTNHTVAVSGEIEVDVSMFRRGQHILPFSIGIHFTRATPLRKTSSDSPPASDSEDEASEYDNFRGEWNQDGPGNYYRRRSFIQIHPRLMVDDICYTKFTIDVPVSLLPPPNDSRVFNVAVKAYELGNPFNVTEPSMARFMVLNQATKRVTPVAMSPKTRLSHIFDDGEDTDDSDADQASLPAPGCGQWKIKRSLSSRIKRASARYIFLF</sequence>
<proteinExistence type="predicted"/>
<accession>A0A0C3Q216</accession>
<organism evidence="2 3">
    <name type="scientific">Tulasnella calospora MUT 4182</name>
    <dbReference type="NCBI Taxonomy" id="1051891"/>
    <lineage>
        <taxon>Eukaryota</taxon>
        <taxon>Fungi</taxon>
        <taxon>Dikarya</taxon>
        <taxon>Basidiomycota</taxon>
        <taxon>Agaricomycotina</taxon>
        <taxon>Agaricomycetes</taxon>
        <taxon>Cantharellales</taxon>
        <taxon>Tulasnellaceae</taxon>
        <taxon>Tulasnella</taxon>
    </lineage>
</organism>
<name>A0A0C3Q216_9AGAM</name>
<feature type="compositionally biased region" description="Low complexity" evidence="1">
    <location>
        <begin position="8"/>
        <end position="24"/>
    </location>
</feature>
<evidence type="ECO:0000313" key="3">
    <source>
        <dbReference type="Proteomes" id="UP000054248"/>
    </source>
</evidence>
<protein>
    <submittedName>
        <fullName evidence="2">Uncharacterized protein</fullName>
    </submittedName>
</protein>
<dbReference type="OrthoDB" id="3156641at2759"/>
<evidence type="ECO:0000256" key="1">
    <source>
        <dbReference type="SAM" id="MobiDB-lite"/>
    </source>
</evidence>
<gene>
    <name evidence="2" type="ORF">M407DRAFT_34005</name>
</gene>
<dbReference type="Proteomes" id="UP000054248">
    <property type="component" value="Unassembled WGS sequence"/>
</dbReference>
<reference evidence="3" key="2">
    <citation type="submission" date="2015-01" db="EMBL/GenBank/DDBJ databases">
        <title>Evolutionary Origins and Diversification of the Mycorrhizal Mutualists.</title>
        <authorList>
            <consortium name="DOE Joint Genome Institute"/>
            <consortium name="Mycorrhizal Genomics Consortium"/>
            <person name="Kohler A."/>
            <person name="Kuo A."/>
            <person name="Nagy L.G."/>
            <person name="Floudas D."/>
            <person name="Copeland A."/>
            <person name="Barry K.W."/>
            <person name="Cichocki N."/>
            <person name="Veneault-Fourrey C."/>
            <person name="LaButti K."/>
            <person name="Lindquist E.A."/>
            <person name="Lipzen A."/>
            <person name="Lundell T."/>
            <person name="Morin E."/>
            <person name="Murat C."/>
            <person name="Riley R."/>
            <person name="Ohm R."/>
            <person name="Sun H."/>
            <person name="Tunlid A."/>
            <person name="Henrissat B."/>
            <person name="Grigoriev I.V."/>
            <person name="Hibbett D.S."/>
            <person name="Martin F."/>
        </authorList>
    </citation>
    <scope>NUCLEOTIDE SEQUENCE [LARGE SCALE GENOMIC DNA]</scope>
    <source>
        <strain evidence="3">MUT 4182</strain>
    </source>
</reference>
<feature type="region of interest" description="Disordered" evidence="1">
    <location>
        <begin position="98"/>
        <end position="125"/>
    </location>
</feature>
<dbReference type="HOGENOM" id="CLU_1038980_0_0_1"/>